<keyword evidence="1" id="KW-0548">Nucleotidyltransferase</keyword>
<comment type="caution">
    <text evidence="1">The sequence shown here is derived from an EMBL/GenBank/DDBJ whole genome shotgun (WGS) entry which is preliminary data.</text>
</comment>
<dbReference type="AlphaFoldDB" id="A0A5B6VKX7"/>
<keyword evidence="2" id="KW-1185">Reference proteome</keyword>
<keyword evidence="1" id="KW-0808">Transferase</keyword>
<accession>A0A5B6VKX7</accession>
<gene>
    <name evidence="1" type="ORF">EPI10_015432</name>
</gene>
<evidence type="ECO:0000313" key="1">
    <source>
        <dbReference type="EMBL" id="KAA3469668.1"/>
    </source>
</evidence>
<dbReference type="GO" id="GO:0003964">
    <property type="term" value="F:RNA-directed DNA polymerase activity"/>
    <property type="evidence" value="ECO:0007669"/>
    <property type="project" value="UniProtKB-KW"/>
</dbReference>
<proteinExistence type="predicted"/>
<name>A0A5B6VKX7_9ROSI</name>
<protein>
    <submittedName>
        <fullName evidence="1">Reverse transcriptase</fullName>
    </submittedName>
</protein>
<dbReference type="Proteomes" id="UP000325315">
    <property type="component" value="Unassembled WGS sequence"/>
</dbReference>
<sequence length="95" mass="10670">MNQSLMASYTEDEIVEVLKGMGPTKASGLDVANRLKKVLDVCIDDSQSAFVLGRLITNNLLLVYEILHSFKDKRSGRKGFMALKLNMSKTYDRVE</sequence>
<keyword evidence="1" id="KW-0695">RNA-directed DNA polymerase</keyword>
<reference evidence="2" key="1">
    <citation type="journal article" date="2019" name="Plant Biotechnol. J.">
        <title>Genome sequencing of the Australian wild diploid species Gossypium australe highlights disease resistance and delayed gland morphogenesis.</title>
        <authorList>
            <person name="Cai Y."/>
            <person name="Cai X."/>
            <person name="Wang Q."/>
            <person name="Wang P."/>
            <person name="Zhang Y."/>
            <person name="Cai C."/>
            <person name="Xu Y."/>
            <person name="Wang K."/>
            <person name="Zhou Z."/>
            <person name="Wang C."/>
            <person name="Geng S."/>
            <person name="Li B."/>
            <person name="Dong Q."/>
            <person name="Hou Y."/>
            <person name="Wang H."/>
            <person name="Ai P."/>
            <person name="Liu Z."/>
            <person name="Yi F."/>
            <person name="Sun M."/>
            <person name="An G."/>
            <person name="Cheng J."/>
            <person name="Zhang Y."/>
            <person name="Shi Q."/>
            <person name="Xie Y."/>
            <person name="Shi X."/>
            <person name="Chang Y."/>
            <person name="Huang F."/>
            <person name="Chen Y."/>
            <person name="Hong S."/>
            <person name="Mi L."/>
            <person name="Sun Q."/>
            <person name="Zhang L."/>
            <person name="Zhou B."/>
            <person name="Peng R."/>
            <person name="Zhang X."/>
            <person name="Liu F."/>
        </authorList>
    </citation>
    <scope>NUCLEOTIDE SEQUENCE [LARGE SCALE GENOMIC DNA]</scope>
    <source>
        <strain evidence="2">cv. PA1801</strain>
    </source>
</reference>
<organism evidence="1 2">
    <name type="scientific">Gossypium australe</name>
    <dbReference type="NCBI Taxonomy" id="47621"/>
    <lineage>
        <taxon>Eukaryota</taxon>
        <taxon>Viridiplantae</taxon>
        <taxon>Streptophyta</taxon>
        <taxon>Embryophyta</taxon>
        <taxon>Tracheophyta</taxon>
        <taxon>Spermatophyta</taxon>
        <taxon>Magnoliopsida</taxon>
        <taxon>eudicotyledons</taxon>
        <taxon>Gunneridae</taxon>
        <taxon>Pentapetalae</taxon>
        <taxon>rosids</taxon>
        <taxon>malvids</taxon>
        <taxon>Malvales</taxon>
        <taxon>Malvaceae</taxon>
        <taxon>Malvoideae</taxon>
        <taxon>Gossypium</taxon>
    </lineage>
</organism>
<dbReference type="OrthoDB" id="1937198at2759"/>
<evidence type="ECO:0000313" key="2">
    <source>
        <dbReference type="Proteomes" id="UP000325315"/>
    </source>
</evidence>
<dbReference type="EMBL" id="SMMG02000006">
    <property type="protein sequence ID" value="KAA3469668.1"/>
    <property type="molecule type" value="Genomic_DNA"/>
</dbReference>